<dbReference type="InterPro" id="IPR011047">
    <property type="entry name" value="Quinoprotein_ADH-like_sf"/>
</dbReference>
<keyword evidence="5" id="KW-1185">Reference proteome</keyword>
<organism evidence="4 5">
    <name type="scientific">Rosistilla ulvae</name>
    <dbReference type="NCBI Taxonomy" id="1930277"/>
    <lineage>
        <taxon>Bacteria</taxon>
        <taxon>Pseudomonadati</taxon>
        <taxon>Planctomycetota</taxon>
        <taxon>Planctomycetia</taxon>
        <taxon>Pirellulales</taxon>
        <taxon>Pirellulaceae</taxon>
        <taxon>Rosistilla</taxon>
    </lineage>
</organism>
<evidence type="ECO:0000313" key="5">
    <source>
        <dbReference type="Proteomes" id="UP000319557"/>
    </source>
</evidence>
<dbReference type="Pfam" id="PF03983">
    <property type="entry name" value="SHD1"/>
    <property type="match status" value="1"/>
</dbReference>
<dbReference type="InterPro" id="IPR015943">
    <property type="entry name" value="WD40/YVTN_repeat-like_dom_sf"/>
</dbReference>
<feature type="domain" description="SLA1 homology" evidence="2">
    <location>
        <begin position="20"/>
        <end position="78"/>
    </location>
</feature>
<dbReference type="GO" id="GO:0042802">
    <property type="term" value="F:identical protein binding"/>
    <property type="evidence" value="ECO:0007669"/>
    <property type="project" value="InterPro"/>
</dbReference>
<name>A0A517LTI8_9BACT</name>
<dbReference type="KEGG" id="ruv:EC9_00670"/>
<dbReference type="Gene3D" id="2.130.10.10">
    <property type="entry name" value="YVTN repeat-like/Quinoprotein amine dehydrogenase"/>
    <property type="match status" value="1"/>
</dbReference>
<dbReference type="AlphaFoldDB" id="A0A517LTI8"/>
<feature type="domain" description="Pyrrolo-quinoline quinone repeat" evidence="3">
    <location>
        <begin position="190"/>
        <end position="408"/>
    </location>
</feature>
<reference evidence="4 5" key="1">
    <citation type="submission" date="2019-02" db="EMBL/GenBank/DDBJ databases">
        <title>Deep-cultivation of Planctomycetes and their phenomic and genomic characterization uncovers novel biology.</title>
        <authorList>
            <person name="Wiegand S."/>
            <person name="Jogler M."/>
            <person name="Boedeker C."/>
            <person name="Pinto D."/>
            <person name="Vollmers J."/>
            <person name="Rivas-Marin E."/>
            <person name="Kohn T."/>
            <person name="Peeters S.H."/>
            <person name="Heuer A."/>
            <person name="Rast P."/>
            <person name="Oberbeckmann S."/>
            <person name="Bunk B."/>
            <person name="Jeske O."/>
            <person name="Meyerdierks A."/>
            <person name="Storesund J.E."/>
            <person name="Kallscheuer N."/>
            <person name="Luecker S."/>
            <person name="Lage O.M."/>
            <person name="Pohl T."/>
            <person name="Merkel B.J."/>
            <person name="Hornburger P."/>
            <person name="Mueller R.-W."/>
            <person name="Bruemmer F."/>
            <person name="Labrenz M."/>
            <person name="Spormann A.M."/>
            <person name="Op den Camp H."/>
            <person name="Overmann J."/>
            <person name="Amann R."/>
            <person name="Jetten M.S.M."/>
            <person name="Mascher T."/>
            <person name="Medema M.H."/>
            <person name="Devos D.P."/>
            <person name="Kaster A.-K."/>
            <person name="Ovreas L."/>
            <person name="Rohde M."/>
            <person name="Galperin M.Y."/>
            <person name="Jogler C."/>
        </authorList>
    </citation>
    <scope>NUCLEOTIDE SEQUENCE [LARGE SCALE GENOMIC DNA]</scope>
    <source>
        <strain evidence="4 5">EC9</strain>
    </source>
</reference>
<dbReference type="EMBL" id="CP036261">
    <property type="protein sequence ID" value="QDS85909.1"/>
    <property type="molecule type" value="Genomic_DNA"/>
</dbReference>
<dbReference type="Proteomes" id="UP000319557">
    <property type="component" value="Chromosome"/>
</dbReference>
<evidence type="ECO:0000313" key="4">
    <source>
        <dbReference type="EMBL" id="QDS85909.1"/>
    </source>
</evidence>
<protein>
    <submittedName>
        <fullName evidence="4">Outer membrane biogenesis protein BamB</fullName>
    </submittedName>
</protein>
<dbReference type="RefSeq" id="WP_218934476.1">
    <property type="nucleotide sequence ID" value="NZ_CP036261.1"/>
</dbReference>
<dbReference type="Pfam" id="PF13360">
    <property type="entry name" value="PQQ_2"/>
    <property type="match status" value="1"/>
</dbReference>
<sequence precursor="true">MSSLRIALSFSLAMLLIASPALARNWTDSTGAYKIEADFVGFDGSIVQLKKADGSISRLPIARLSHRDQVWVRAEMKRQAMPTDEPAASAAEGLASTDWPGWRGPQRDGISREQGLLKEWPSVGPPLLWSSRGLGNGFSSLAIAGDKIYTMGKKGGQVQLVCASRDDGRVIWETPVGDGSDPNCTPTLDVEAGLVYGLSHAGDLLCTSASDGAVVWRKNFPNDFGGRMMSMWGYSESPLIDGDRLICTPGSDRAVMAALDKKTGDVIWQTPMQEGTAGYASPVISHAGGIKQYVNLVGKGLIGIRAADGEPLWHYPRVANTTANVPTPLVDGNFVFCSSGYGDGGSALLELKKQGRTIRYREVYYKDNRTLQNHHGGMILIDGKIYMGHGHNQGFPRCVDLRSGRTVWGEGQRGPGKGSAAIVAADGHLIFRYEDGVVALIEANPGGYQLKGEFKPASVNGKAWAHPVIAGKRLYLRDQDELHCYDIGAGS</sequence>
<proteinExistence type="predicted"/>
<gene>
    <name evidence="4" type="ORF">EC9_00670</name>
</gene>
<evidence type="ECO:0000259" key="2">
    <source>
        <dbReference type="Pfam" id="PF03983"/>
    </source>
</evidence>
<evidence type="ECO:0000256" key="1">
    <source>
        <dbReference type="SAM" id="SignalP"/>
    </source>
</evidence>
<feature type="chain" id="PRO_5021809508" evidence="1">
    <location>
        <begin position="24"/>
        <end position="491"/>
    </location>
</feature>
<dbReference type="PANTHER" id="PTHR34512:SF30">
    <property type="entry name" value="OUTER MEMBRANE PROTEIN ASSEMBLY FACTOR BAMB"/>
    <property type="match status" value="1"/>
</dbReference>
<evidence type="ECO:0000259" key="3">
    <source>
        <dbReference type="Pfam" id="PF13360"/>
    </source>
</evidence>
<dbReference type="InterPro" id="IPR007131">
    <property type="entry name" value="SHD1"/>
</dbReference>
<dbReference type="Gene3D" id="2.30.30.700">
    <property type="entry name" value="SLA1 homology domain 1"/>
    <property type="match status" value="1"/>
</dbReference>
<dbReference type="InterPro" id="IPR002372">
    <property type="entry name" value="PQQ_rpt_dom"/>
</dbReference>
<dbReference type="SUPFAM" id="SSF50998">
    <property type="entry name" value="Quinoprotein alcohol dehydrogenase-like"/>
    <property type="match status" value="1"/>
</dbReference>
<dbReference type="GO" id="GO:0043130">
    <property type="term" value="F:ubiquitin binding"/>
    <property type="evidence" value="ECO:0007669"/>
    <property type="project" value="InterPro"/>
</dbReference>
<dbReference type="GO" id="GO:0008092">
    <property type="term" value="F:cytoskeletal protein binding"/>
    <property type="evidence" value="ECO:0007669"/>
    <property type="project" value="InterPro"/>
</dbReference>
<accession>A0A517LTI8</accession>
<feature type="signal peptide" evidence="1">
    <location>
        <begin position="1"/>
        <end position="23"/>
    </location>
</feature>
<dbReference type="PANTHER" id="PTHR34512">
    <property type="entry name" value="CELL SURFACE PROTEIN"/>
    <property type="match status" value="1"/>
</dbReference>
<dbReference type="GO" id="GO:0030674">
    <property type="term" value="F:protein-macromolecule adaptor activity"/>
    <property type="evidence" value="ECO:0007669"/>
    <property type="project" value="InterPro"/>
</dbReference>
<keyword evidence="1" id="KW-0732">Signal</keyword>